<evidence type="ECO:0000313" key="1">
    <source>
        <dbReference type="EMBL" id="KKL74869.1"/>
    </source>
</evidence>
<proteinExistence type="predicted"/>
<reference evidence="1" key="1">
    <citation type="journal article" date="2015" name="Nature">
        <title>Complex archaea that bridge the gap between prokaryotes and eukaryotes.</title>
        <authorList>
            <person name="Spang A."/>
            <person name="Saw J.H."/>
            <person name="Jorgensen S.L."/>
            <person name="Zaremba-Niedzwiedzka K."/>
            <person name="Martijn J."/>
            <person name="Lind A.E."/>
            <person name="van Eijk R."/>
            <person name="Schleper C."/>
            <person name="Guy L."/>
            <person name="Ettema T.J."/>
        </authorList>
    </citation>
    <scope>NUCLEOTIDE SEQUENCE</scope>
</reference>
<protein>
    <submittedName>
        <fullName evidence="1">Uncharacterized protein</fullName>
    </submittedName>
</protein>
<comment type="caution">
    <text evidence="1">The sequence shown here is derived from an EMBL/GenBank/DDBJ whole genome shotgun (WGS) entry which is preliminary data.</text>
</comment>
<gene>
    <name evidence="1" type="ORF">LCGC14_2060630</name>
</gene>
<accession>A0A0F9ELG5</accession>
<dbReference type="AlphaFoldDB" id="A0A0F9ELG5"/>
<dbReference type="EMBL" id="LAZR01024520">
    <property type="protein sequence ID" value="KKL74869.1"/>
    <property type="molecule type" value="Genomic_DNA"/>
</dbReference>
<name>A0A0F9ELG5_9ZZZZ</name>
<organism evidence="1">
    <name type="scientific">marine sediment metagenome</name>
    <dbReference type="NCBI Taxonomy" id="412755"/>
    <lineage>
        <taxon>unclassified sequences</taxon>
        <taxon>metagenomes</taxon>
        <taxon>ecological metagenomes</taxon>
    </lineage>
</organism>
<sequence>MVACGFTGFAKKVDIQGEVASVCDYKVTFIYRGQFRPGEEGEKDFYHSVDAQMEWLWKRYEVLSLEYKYDFDMTQNLILRFAIIKYKGVKNE</sequence>